<proteinExistence type="predicted"/>
<name>A0A0M7B7L9_9RHOB</name>
<evidence type="ECO:0000313" key="3">
    <source>
        <dbReference type="Proteomes" id="UP000049455"/>
    </source>
</evidence>
<organism evidence="2 3">
    <name type="scientific">Jannaschia seosinensis</name>
    <dbReference type="NCBI Taxonomy" id="313367"/>
    <lineage>
        <taxon>Bacteria</taxon>
        <taxon>Pseudomonadati</taxon>
        <taxon>Pseudomonadota</taxon>
        <taxon>Alphaproteobacteria</taxon>
        <taxon>Rhodobacterales</taxon>
        <taxon>Roseobacteraceae</taxon>
        <taxon>Jannaschia</taxon>
    </lineage>
</organism>
<accession>A0A0M7B7L9</accession>
<feature type="region of interest" description="Disordered" evidence="1">
    <location>
        <begin position="129"/>
        <end position="160"/>
    </location>
</feature>
<evidence type="ECO:0000256" key="1">
    <source>
        <dbReference type="SAM" id="MobiDB-lite"/>
    </source>
</evidence>
<protein>
    <submittedName>
        <fullName evidence="2">Uncharacterized protein</fullName>
    </submittedName>
</protein>
<dbReference type="Proteomes" id="UP000049455">
    <property type="component" value="Unassembled WGS sequence"/>
</dbReference>
<keyword evidence="3" id="KW-1185">Reference proteome</keyword>
<dbReference type="AlphaFoldDB" id="A0A0M7B7L9"/>
<dbReference type="EMBL" id="CYPR01000025">
    <property type="protein sequence ID" value="CUH20120.1"/>
    <property type="molecule type" value="Genomic_DNA"/>
</dbReference>
<reference evidence="2 3" key="1">
    <citation type="submission" date="2015-09" db="EMBL/GenBank/DDBJ databases">
        <authorList>
            <person name="Jackson K.R."/>
            <person name="Lunt B.L."/>
            <person name="Fisher J.N.B."/>
            <person name="Gardner A.V."/>
            <person name="Bailey M.E."/>
            <person name="Deus L.M."/>
            <person name="Earl A.S."/>
            <person name="Gibby P.D."/>
            <person name="Hartmann K.A."/>
            <person name="Liu J.E."/>
            <person name="Manci A.M."/>
            <person name="Nielsen D.A."/>
            <person name="Solomon M.B."/>
            <person name="Breakwell D.P."/>
            <person name="Burnett S.H."/>
            <person name="Grose J.H."/>
        </authorList>
    </citation>
    <scope>NUCLEOTIDE SEQUENCE [LARGE SCALE GENOMIC DNA]</scope>
    <source>
        <strain evidence="2 3">CECT 7799</strain>
    </source>
</reference>
<sequence length="179" mass="19915">MLRAVDLEYDLVEMPLVGWPGPIASDLRGELRPELRDPHPYRLIGNGDAPLGQKVFDISQAQGETVVRPDGVSDDGARKAVPLEAGEIVEVQHPSELPAFHDAINLTVPFEAVILCPAQGLQRQTARMIRRRSRRRDQDKAIEPSSHAVAQKIKRAPPFRSGKYPWPVNIDRDMNGDAM</sequence>
<gene>
    <name evidence="2" type="ORF">JSE7799_00503</name>
</gene>
<evidence type="ECO:0000313" key="2">
    <source>
        <dbReference type="EMBL" id="CUH20120.1"/>
    </source>
</evidence>